<proteinExistence type="predicted"/>
<reference evidence="1 2" key="1">
    <citation type="submission" date="2016-10" db="EMBL/GenBank/DDBJ databases">
        <authorList>
            <person name="de Groot N.N."/>
        </authorList>
    </citation>
    <scope>NUCLEOTIDE SEQUENCE [LARGE SCALE GENOMIC DNA]</scope>
    <source>
        <strain evidence="1 2">DSM 21800</strain>
    </source>
</reference>
<sequence length="204" mass="23255">MVDADILTIADARRDQALDIMHRLDLLRRWSEVGSVELVGSVALDVVVKPDIDLAIYVDVLDPARAFAALTPLSEVPGMVQTINYVDGRQWPIHGLYWQISTIDDGEEWTIDCWVLNSDRDQDSQHDVARSTRRAAEDIRRRPDARATILGIKHEAIERGRPVHGRWLYEAVLDDGIRTLDEYAGWMGNQDPNERSTWMPRGTR</sequence>
<evidence type="ECO:0000313" key="1">
    <source>
        <dbReference type="EMBL" id="SDS74598.1"/>
    </source>
</evidence>
<dbReference type="OrthoDB" id="7946528at2"/>
<organism evidence="1 2">
    <name type="scientific">Microlunatus soli</name>
    <dbReference type="NCBI Taxonomy" id="630515"/>
    <lineage>
        <taxon>Bacteria</taxon>
        <taxon>Bacillati</taxon>
        <taxon>Actinomycetota</taxon>
        <taxon>Actinomycetes</taxon>
        <taxon>Propionibacteriales</taxon>
        <taxon>Propionibacteriaceae</taxon>
        <taxon>Microlunatus</taxon>
    </lineage>
</organism>
<protein>
    <recommendedName>
        <fullName evidence="3">Nucleotidyltransferase domain-containing protein</fullName>
    </recommendedName>
</protein>
<gene>
    <name evidence="1" type="ORF">SAMN04489812_2886</name>
</gene>
<accession>A0A1H1UPW8</accession>
<evidence type="ECO:0008006" key="3">
    <source>
        <dbReference type="Google" id="ProtNLM"/>
    </source>
</evidence>
<dbReference type="RefSeq" id="WP_091525832.1">
    <property type="nucleotide sequence ID" value="NZ_LT629772.1"/>
</dbReference>
<keyword evidence="2" id="KW-1185">Reference proteome</keyword>
<evidence type="ECO:0000313" key="2">
    <source>
        <dbReference type="Proteomes" id="UP000199103"/>
    </source>
</evidence>
<dbReference type="EMBL" id="LT629772">
    <property type="protein sequence ID" value="SDS74598.1"/>
    <property type="molecule type" value="Genomic_DNA"/>
</dbReference>
<dbReference type="Proteomes" id="UP000199103">
    <property type="component" value="Chromosome I"/>
</dbReference>
<name>A0A1H1UPW8_9ACTN</name>
<dbReference type="AlphaFoldDB" id="A0A1H1UPW8"/>